<organism evidence="2 3">
    <name type="scientific">Adhaeretor mobilis</name>
    <dbReference type="NCBI Taxonomy" id="1930276"/>
    <lineage>
        <taxon>Bacteria</taxon>
        <taxon>Pseudomonadati</taxon>
        <taxon>Planctomycetota</taxon>
        <taxon>Planctomycetia</taxon>
        <taxon>Pirellulales</taxon>
        <taxon>Lacipirellulaceae</taxon>
        <taxon>Adhaeretor</taxon>
    </lineage>
</organism>
<accession>A0A517MQY1</accession>
<evidence type="ECO:0008006" key="4">
    <source>
        <dbReference type="Google" id="ProtNLM"/>
    </source>
</evidence>
<keyword evidence="1" id="KW-1133">Transmembrane helix</keyword>
<evidence type="ECO:0000256" key="1">
    <source>
        <dbReference type="SAM" id="Phobius"/>
    </source>
</evidence>
<dbReference type="RefSeq" id="WP_246117862.1">
    <property type="nucleotide sequence ID" value="NZ_CP036263.1"/>
</dbReference>
<dbReference type="Proteomes" id="UP000319852">
    <property type="component" value="Chromosome"/>
</dbReference>
<dbReference type="EMBL" id="CP036263">
    <property type="protein sequence ID" value="QDS97298.1"/>
    <property type="molecule type" value="Genomic_DNA"/>
</dbReference>
<evidence type="ECO:0000313" key="2">
    <source>
        <dbReference type="EMBL" id="QDS97298.1"/>
    </source>
</evidence>
<dbReference type="KEGG" id="amob:HG15A2_05590"/>
<gene>
    <name evidence="2" type="ORF">HG15A2_05590</name>
</gene>
<evidence type="ECO:0000313" key="3">
    <source>
        <dbReference type="Proteomes" id="UP000319852"/>
    </source>
</evidence>
<proteinExistence type="predicted"/>
<sequence>MLLALQEFNTTQGIVLDDSAQQMVNDVLVWIGFGTVIGLLAKGLMPGRDPGGAIATVIMGIGGTILGCGVASYFRAGVRVIPISPMGMLVGTAGTLIILFFYKMLGGYYFVEGEYVTRSHRRRRGYGSRKRYDTAAYED</sequence>
<feature type="transmembrane region" description="Helical" evidence="1">
    <location>
        <begin position="80"/>
        <end position="102"/>
    </location>
</feature>
<keyword evidence="1" id="KW-0812">Transmembrane</keyword>
<keyword evidence="1" id="KW-0472">Membrane</keyword>
<feature type="transmembrane region" description="Helical" evidence="1">
    <location>
        <begin position="27"/>
        <end position="45"/>
    </location>
</feature>
<keyword evidence="3" id="KW-1185">Reference proteome</keyword>
<feature type="transmembrane region" description="Helical" evidence="1">
    <location>
        <begin position="52"/>
        <end position="74"/>
    </location>
</feature>
<dbReference type="AlphaFoldDB" id="A0A517MQY1"/>
<reference evidence="2 3" key="1">
    <citation type="submission" date="2019-02" db="EMBL/GenBank/DDBJ databases">
        <title>Deep-cultivation of Planctomycetes and their phenomic and genomic characterization uncovers novel biology.</title>
        <authorList>
            <person name="Wiegand S."/>
            <person name="Jogler M."/>
            <person name="Boedeker C."/>
            <person name="Pinto D."/>
            <person name="Vollmers J."/>
            <person name="Rivas-Marin E."/>
            <person name="Kohn T."/>
            <person name="Peeters S.H."/>
            <person name="Heuer A."/>
            <person name="Rast P."/>
            <person name="Oberbeckmann S."/>
            <person name="Bunk B."/>
            <person name="Jeske O."/>
            <person name="Meyerdierks A."/>
            <person name="Storesund J.E."/>
            <person name="Kallscheuer N."/>
            <person name="Luecker S."/>
            <person name="Lage O.M."/>
            <person name="Pohl T."/>
            <person name="Merkel B.J."/>
            <person name="Hornburger P."/>
            <person name="Mueller R.-W."/>
            <person name="Bruemmer F."/>
            <person name="Labrenz M."/>
            <person name="Spormann A.M."/>
            <person name="Op den Camp H."/>
            <person name="Overmann J."/>
            <person name="Amann R."/>
            <person name="Jetten M.S.M."/>
            <person name="Mascher T."/>
            <person name="Medema M.H."/>
            <person name="Devos D.P."/>
            <person name="Kaster A.-K."/>
            <person name="Ovreas L."/>
            <person name="Rohde M."/>
            <person name="Galperin M.Y."/>
            <person name="Jogler C."/>
        </authorList>
    </citation>
    <scope>NUCLEOTIDE SEQUENCE [LARGE SCALE GENOMIC DNA]</scope>
    <source>
        <strain evidence="2 3">HG15A2</strain>
    </source>
</reference>
<name>A0A517MQY1_9BACT</name>
<protein>
    <recommendedName>
        <fullName evidence="4">Transglycosylase</fullName>
    </recommendedName>
</protein>